<comment type="similarity">
    <text evidence="2 13">Belongs to the SUA5 family.</text>
</comment>
<evidence type="ECO:0000256" key="5">
    <source>
        <dbReference type="ARBA" id="ARBA00022490"/>
    </source>
</evidence>
<feature type="binding site" evidence="14">
    <location>
        <position position="120"/>
    </location>
    <ligand>
        <name>L-threonine</name>
        <dbReference type="ChEBI" id="CHEBI:57926"/>
    </ligand>
</feature>
<keyword evidence="5 13" id="KW-0963">Cytoplasm</keyword>
<dbReference type="GO" id="GO:0000049">
    <property type="term" value="F:tRNA binding"/>
    <property type="evidence" value="ECO:0007669"/>
    <property type="project" value="TreeGrafter"/>
</dbReference>
<comment type="function">
    <text evidence="13">Required for the formation of a threonylcarbamoyl group on adenosine at position 37 (t(6)A37) in tRNAs that read codons beginning with adenine.</text>
</comment>
<keyword evidence="7 13" id="KW-0819">tRNA processing</keyword>
<dbReference type="AlphaFoldDB" id="A0A7W8UCT5"/>
<feature type="binding site" evidence="14">
    <location>
        <position position="228"/>
    </location>
    <ligand>
        <name>ATP</name>
        <dbReference type="ChEBI" id="CHEBI:30616"/>
    </ligand>
</feature>
<gene>
    <name evidence="16" type="ORF">GGD55_002849</name>
</gene>
<dbReference type="EMBL" id="JACHBK010000006">
    <property type="protein sequence ID" value="MBB5536142.1"/>
    <property type="molecule type" value="Genomic_DNA"/>
</dbReference>
<dbReference type="Pfam" id="PF01300">
    <property type="entry name" value="Sua5_yciO_yrdC"/>
    <property type="match status" value="1"/>
</dbReference>
<comment type="subcellular location">
    <subcellularLocation>
        <location evidence="1 13">Cytoplasm</location>
    </subcellularLocation>
</comment>
<evidence type="ECO:0000256" key="13">
    <source>
        <dbReference type="PIRNR" id="PIRNR004930"/>
    </source>
</evidence>
<evidence type="ECO:0000256" key="1">
    <source>
        <dbReference type="ARBA" id="ARBA00004496"/>
    </source>
</evidence>
<proteinExistence type="inferred from homology"/>
<feature type="binding site" evidence="14">
    <location>
        <position position="65"/>
    </location>
    <ligand>
        <name>L-threonine</name>
        <dbReference type="ChEBI" id="CHEBI:57926"/>
    </ligand>
</feature>
<protein>
    <recommendedName>
        <fullName evidence="4 13">Threonylcarbamoyl-AMP synthase</fullName>
        <shortName evidence="13">TC-AMP synthase</shortName>
        <ecNumber evidence="3 13">2.7.7.87</ecNumber>
    </recommendedName>
    <alternativeName>
        <fullName evidence="11 13">L-threonylcarbamoyladenylate synthase</fullName>
    </alternativeName>
</protein>
<keyword evidence="6 13" id="KW-0808">Transferase</keyword>
<dbReference type="PIRSF" id="PIRSF004930">
    <property type="entry name" value="Tln_factor_SUA5"/>
    <property type="match status" value="1"/>
</dbReference>
<evidence type="ECO:0000256" key="7">
    <source>
        <dbReference type="ARBA" id="ARBA00022694"/>
    </source>
</evidence>
<dbReference type="GO" id="GO:0003725">
    <property type="term" value="F:double-stranded RNA binding"/>
    <property type="evidence" value="ECO:0007669"/>
    <property type="project" value="UniProtKB-UniRule"/>
</dbReference>
<dbReference type="PROSITE" id="PS51163">
    <property type="entry name" value="YRDC"/>
    <property type="match status" value="1"/>
</dbReference>
<accession>A0A7W8UCT5</accession>
<evidence type="ECO:0000256" key="6">
    <source>
        <dbReference type="ARBA" id="ARBA00022679"/>
    </source>
</evidence>
<evidence type="ECO:0000256" key="3">
    <source>
        <dbReference type="ARBA" id="ARBA00012584"/>
    </source>
</evidence>
<evidence type="ECO:0000256" key="10">
    <source>
        <dbReference type="ARBA" id="ARBA00022840"/>
    </source>
</evidence>
<dbReference type="Gene3D" id="3.90.870.10">
    <property type="entry name" value="DHBP synthase"/>
    <property type="match status" value="1"/>
</dbReference>
<dbReference type="GO" id="GO:0008033">
    <property type="term" value="P:tRNA processing"/>
    <property type="evidence" value="ECO:0007669"/>
    <property type="project" value="UniProtKB-KW"/>
</dbReference>
<dbReference type="Gene3D" id="3.40.50.11030">
    <property type="entry name" value="Threonylcarbamoyl-AMP synthase, C-terminal domain"/>
    <property type="match status" value="1"/>
</dbReference>
<name>A0A7W8UCT5_9HYPH</name>
<comment type="catalytic activity">
    <reaction evidence="12 13">
        <text>L-threonine + hydrogencarbonate + ATP = L-threonylcarbamoyladenylate + diphosphate + H2O</text>
        <dbReference type="Rhea" id="RHEA:36407"/>
        <dbReference type="ChEBI" id="CHEBI:15377"/>
        <dbReference type="ChEBI" id="CHEBI:17544"/>
        <dbReference type="ChEBI" id="CHEBI:30616"/>
        <dbReference type="ChEBI" id="CHEBI:33019"/>
        <dbReference type="ChEBI" id="CHEBI:57926"/>
        <dbReference type="ChEBI" id="CHEBI:73682"/>
        <dbReference type="EC" id="2.7.7.87"/>
    </reaction>
</comment>
<feature type="binding site" evidence="14">
    <location>
        <position position="180"/>
    </location>
    <ligand>
        <name>L-threonine</name>
        <dbReference type="ChEBI" id="CHEBI:57926"/>
    </ligand>
</feature>
<evidence type="ECO:0000256" key="12">
    <source>
        <dbReference type="ARBA" id="ARBA00048366"/>
    </source>
</evidence>
<dbReference type="GO" id="GO:0005737">
    <property type="term" value="C:cytoplasm"/>
    <property type="evidence" value="ECO:0007669"/>
    <property type="project" value="UniProtKB-SubCell"/>
</dbReference>
<dbReference type="Proteomes" id="UP000585507">
    <property type="component" value="Unassembled WGS sequence"/>
</dbReference>
<evidence type="ECO:0000256" key="11">
    <source>
        <dbReference type="ARBA" id="ARBA00029774"/>
    </source>
</evidence>
<dbReference type="GO" id="GO:0006450">
    <property type="term" value="P:regulation of translational fidelity"/>
    <property type="evidence" value="ECO:0007669"/>
    <property type="project" value="TreeGrafter"/>
</dbReference>
<reference evidence="16 17" key="1">
    <citation type="submission" date="2020-08" db="EMBL/GenBank/DDBJ databases">
        <title>Genomic Encyclopedia of Type Strains, Phase IV (KMG-V): Genome sequencing to study the core and pangenomes of soil and plant-associated prokaryotes.</title>
        <authorList>
            <person name="Whitman W."/>
        </authorList>
    </citation>
    <scope>NUCLEOTIDE SEQUENCE [LARGE SCALE GENOMIC DNA]</scope>
    <source>
        <strain evidence="16 17">SEMIA 4084</strain>
    </source>
</reference>
<evidence type="ECO:0000313" key="17">
    <source>
        <dbReference type="Proteomes" id="UP000585507"/>
    </source>
</evidence>
<evidence type="ECO:0000256" key="14">
    <source>
        <dbReference type="PIRSR" id="PIRSR004930-1"/>
    </source>
</evidence>
<evidence type="ECO:0000256" key="4">
    <source>
        <dbReference type="ARBA" id="ARBA00015492"/>
    </source>
</evidence>
<dbReference type="NCBIfam" id="TIGR00057">
    <property type="entry name" value="L-threonylcarbamoyladenylate synthase"/>
    <property type="match status" value="1"/>
</dbReference>
<feature type="binding site" evidence="14">
    <location>
        <position position="142"/>
    </location>
    <ligand>
        <name>L-threonine</name>
        <dbReference type="ChEBI" id="CHEBI:57926"/>
    </ligand>
</feature>
<evidence type="ECO:0000256" key="9">
    <source>
        <dbReference type="ARBA" id="ARBA00022741"/>
    </source>
</evidence>
<feature type="binding site" evidence="14">
    <location>
        <position position="60"/>
    </location>
    <ligand>
        <name>ATP</name>
        <dbReference type="ChEBI" id="CHEBI:30616"/>
    </ligand>
</feature>
<dbReference type="InterPro" id="IPR010923">
    <property type="entry name" value="T(6)A37_SUA5"/>
</dbReference>
<keyword evidence="17" id="KW-1185">Reference proteome</keyword>
<keyword evidence="10 13" id="KW-0067">ATP-binding</keyword>
<dbReference type="SUPFAM" id="SSF55821">
    <property type="entry name" value="YrdC/RibB"/>
    <property type="match status" value="1"/>
</dbReference>
<keyword evidence="8 13" id="KW-0548">Nucleotidyltransferase</keyword>
<feature type="binding site" evidence="14">
    <location>
        <position position="33"/>
    </location>
    <ligand>
        <name>L-threonine</name>
        <dbReference type="ChEBI" id="CHEBI:57926"/>
    </ligand>
</feature>
<evidence type="ECO:0000259" key="15">
    <source>
        <dbReference type="PROSITE" id="PS51163"/>
    </source>
</evidence>
<feature type="domain" description="YrdC-like" evidence="15">
    <location>
        <begin position="11"/>
        <end position="197"/>
    </location>
</feature>
<dbReference type="InterPro" id="IPR038385">
    <property type="entry name" value="Sua5/YwlC_C"/>
</dbReference>
<dbReference type="GO" id="GO:0005524">
    <property type="term" value="F:ATP binding"/>
    <property type="evidence" value="ECO:0007669"/>
    <property type="project" value="UniProtKB-UniRule"/>
</dbReference>
<dbReference type="EC" id="2.7.7.87" evidence="3 13"/>
<dbReference type="InterPro" id="IPR017945">
    <property type="entry name" value="DHBP_synth_RibB-like_a/b_dom"/>
</dbReference>
<feature type="binding site" evidence="14">
    <location>
        <position position="193"/>
    </location>
    <ligand>
        <name>ATP</name>
        <dbReference type="ChEBI" id="CHEBI:30616"/>
    </ligand>
</feature>
<keyword evidence="9 13" id="KW-0547">Nucleotide-binding</keyword>
<organism evidence="16 17">
    <name type="scientific">Rhizobium giardinii</name>
    <dbReference type="NCBI Taxonomy" id="56731"/>
    <lineage>
        <taxon>Bacteria</taxon>
        <taxon>Pseudomonadati</taxon>
        <taxon>Pseudomonadota</taxon>
        <taxon>Alphaproteobacteria</taxon>
        <taxon>Hyphomicrobiales</taxon>
        <taxon>Rhizobiaceae</taxon>
        <taxon>Rhizobium/Agrobacterium group</taxon>
        <taxon>Rhizobium</taxon>
    </lineage>
</organism>
<dbReference type="RefSeq" id="WP_018328848.1">
    <property type="nucleotide sequence ID" value="NZ_JACHBK010000006.1"/>
</dbReference>
<sequence length="327" mass="35015">MTATRRFDVSDSGIEAAAWLMRNGEVVAFPTETVYGLGADASSPAGIERIYEAKGRPRHNPLIIHVSDLEMARRMAHFNPEAELAAASFWPGPLTLLLPKREDAGLATAVTAGMKNVAIRFPSSSVAQRLIRAVGFPVAAPSANRSGKVTSTRFAEVARQLDGRISGIVEEDTCDHGLESTILSLVGSPTILRHGSVTREALEALLGPIEEDSAPQKVSAPGQLKSHYAPEAAVRMNVDRPSGNMVWVGFGPDCEGCQFTLSSSGDLHEAARNLYTVMSEADASAGPNDVIAFAPIPLTGLGWAINDRLRRAAAPRPAGVHQEFWWR</sequence>
<dbReference type="GO" id="GO:0061710">
    <property type="term" value="F:L-threonylcarbamoyladenylate synthase"/>
    <property type="evidence" value="ECO:0007669"/>
    <property type="project" value="UniProtKB-EC"/>
</dbReference>
<dbReference type="InterPro" id="IPR006070">
    <property type="entry name" value="Sua5-like_dom"/>
</dbReference>
<dbReference type="InterPro" id="IPR005145">
    <property type="entry name" value="Sua5_C"/>
</dbReference>
<feature type="binding site" evidence="14">
    <location>
        <position position="56"/>
    </location>
    <ligand>
        <name>ATP</name>
        <dbReference type="ChEBI" id="CHEBI:30616"/>
    </ligand>
</feature>
<dbReference type="InterPro" id="IPR050156">
    <property type="entry name" value="TC-AMP_synthase_SUA5"/>
</dbReference>
<dbReference type="PANTHER" id="PTHR17490">
    <property type="entry name" value="SUA5"/>
    <property type="match status" value="1"/>
</dbReference>
<evidence type="ECO:0000256" key="8">
    <source>
        <dbReference type="ARBA" id="ARBA00022695"/>
    </source>
</evidence>
<evidence type="ECO:0000256" key="2">
    <source>
        <dbReference type="ARBA" id="ARBA00007663"/>
    </source>
</evidence>
<dbReference type="Pfam" id="PF03481">
    <property type="entry name" value="Sua5_C"/>
    <property type="match status" value="1"/>
</dbReference>
<comment type="caution">
    <text evidence="16">The sequence shown here is derived from an EMBL/GenBank/DDBJ whole genome shotgun (WGS) entry which is preliminary data.</text>
</comment>
<feature type="binding site" evidence="14">
    <location>
        <position position="140"/>
    </location>
    <ligand>
        <name>L-threonine</name>
        <dbReference type="ChEBI" id="CHEBI:57926"/>
    </ligand>
</feature>
<dbReference type="PANTHER" id="PTHR17490:SF16">
    <property type="entry name" value="THREONYLCARBAMOYL-AMP SYNTHASE"/>
    <property type="match status" value="1"/>
</dbReference>
<evidence type="ECO:0000313" key="16">
    <source>
        <dbReference type="EMBL" id="MBB5536142.1"/>
    </source>
</evidence>